<evidence type="ECO:0000256" key="2">
    <source>
        <dbReference type="ARBA" id="ARBA00023004"/>
    </source>
</evidence>
<dbReference type="SUPFAM" id="SSF46548">
    <property type="entry name" value="alpha-helical ferredoxin"/>
    <property type="match status" value="1"/>
</dbReference>
<dbReference type="InterPro" id="IPR037225">
    <property type="entry name" value="Nuo51_FMN-bd_sf"/>
</dbReference>
<evidence type="ECO:0000256" key="1">
    <source>
        <dbReference type="ARBA" id="ARBA00022723"/>
    </source>
</evidence>
<gene>
    <name evidence="5" type="ORF">K7J14_07905</name>
</gene>
<dbReference type="Pfam" id="PF12838">
    <property type="entry name" value="Fer4_7"/>
    <property type="match status" value="1"/>
</dbReference>
<dbReference type="GO" id="GO:0016020">
    <property type="term" value="C:membrane"/>
    <property type="evidence" value="ECO:0007669"/>
    <property type="project" value="InterPro"/>
</dbReference>
<dbReference type="InterPro" id="IPR017896">
    <property type="entry name" value="4Fe4S_Fe-S-bd"/>
</dbReference>
<evidence type="ECO:0000256" key="3">
    <source>
        <dbReference type="ARBA" id="ARBA00023014"/>
    </source>
</evidence>
<dbReference type="Pfam" id="PF13375">
    <property type="entry name" value="RnfC_N"/>
    <property type="match status" value="1"/>
</dbReference>
<dbReference type="InterPro" id="IPR017900">
    <property type="entry name" value="4Fe4S_Fe_S_CS"/>
</dbReference>
<protein>
    <submittedName>
        <fullName evidence="5">SLBB domain-containing protein</fullName>
    </submittedName>
</protein>
<evidence type="ECO:0000313" key="6">
    <source>
        <dbReference type="Proteomes" id="UP001198163"/>
    </source>
</evidence>
<dbReference type="SUPFAM" id="SSF142019">
    <property type="entry name" value="Nqo1 FMN-binding domain-like"/>
    <property type="match status" value="1"/>
</dbReference>
<dbReference type="Proteomes" id="UP001198163">
    <property type="component" value="Unassembled WGS sequence"/>
</dbReference>
<dbReference type="GO" id="GO:0051539">
    <property type="term" value="F:4 iron, 4 sulfur cluster binding"/>
    <property type="evidence" value="ECO:0007669"/>
    <property type="project" value="InterPro"/>
</dbReference>
<dbReference type="PANTHER" id="PTHR43034">
    <property type="entry name" value="ION-TRANSLOCATING OXIDOREDUCTASE COMPLEX SUBUNIT C"/>
    <property type="match status" value="1"/>
</dbReference>
<dbReference type="InterPro" id="IPR010208">
    <property type="entry name" value="Ion_transpt_RnfC/RsxC"/>
</dbReference>
<dbReference type="SUPFAM" id="SSF142984">
    <property type="entry name" value="Nqo1 middle domain-like"/>
    <property type="match status" value="1"/>
</dbReference>
<organism evidence="5 6">
    <name type="scientific">Teretinema zuelzerae</name>
    <dbReference type="NCBI Taxonomy" id="156"/>
    <lineage>
        <taxon>Bacteria</taxon>
        <taxon>Pseudomonadati</taxon>
        <taxon>Spirochaetota</taxon>
        <taxon>Spirochaetia</taxon>
        <taxon>Spirochaetales</taxon>
        <taxon>Treponemataceae</taxon>
        <taxon>Teretinema</taxon>
    </lineage>
</organism>
<evidence type="ECO:0000259" key="4">
    <source>
        <dbReference type="PROSITE" id="PS51379"/>
    </source>
</evidence>
<dbReference type="PROSITE" id="PS51379">
    <property type="entry name" value="4FE4S_FER_2"/>
    <property type="match status" value="2"/>
</dbReference>
<keyword evidence="6" id="KW-1185">Reference proteome</keyword>
<accession>A0AAE3JI27</accession>
<dbReference type="RefSeq" id="WP_230755050.1">
    <property type="nucleotide sequence ID" value="NZ_JAINWA010000003.1"/>
</dbReference>
<proteinExistence type="predicted"/>
<dbReference type="AlphaFoldDB" id="A0AAE3JI27"/>
<reference evidence="5" key="1">
    <citation type="submission" date="2021-08" db="EMBL/GenBank/DDBJ databases">
        <title>Comparative analyses of Brucepasteria parasyntrophica and Teretinema zuelzerae.</title>
        <authorList>
            <person name="Song Y."/>
            <person name="Brune A."/>
        </authorList>
    </citation>
    <scope>NUCLEOTIDE SEQUENCE</scope>
    <source>
        <strain evidence="5">DSM 1903</strain>
    </source>
</reference>
<dbReference type="PANTHER" id="PTHR43034:SF2">
    <property type="entry name" value="ION-TRANSLOCATING OXIDOREDUCTASE COMPLEX SUBUNIT C"/>
    <property type="match status" value="1"/>
</dbReference>
<dbReference type="GO" id="GO:0046872">
    <property type="term" value="F:metal ion binding"/>
    <property type="evidence" value="ECO:0007669"/>
    <property type="project" value="UniProtKB-KW"/>
</dbReference>
<dbReference type="Gene3D" id="3.30.70.3270">
    <property type="match status" value="1"/>
</dbReference>
<dbReference type="PROSITE" id="PS00198">
    <property type="entry name" value="4FE4S_FER_1"/>
    <property type="match status" value="2"/>
</dbReference>
<dbReference type="Pfam" id="PF10531">
    <property type="entry name" value="SLBB"/>
    <property type="match status" value="1"/>
</dbReference>
<keyword evidence="2" id="KW-0408">Iron</keyword>
<feature type="domain" description="4Fe-4S ferredoxin-type" evidence="4">
    <location>
        <begin position="354"/>
        <end position="383"/>
    </location>
</feature>
<sequence length="434" mass="47719">MMQNIPFLRGGEKIWFETPEVSFSGNAFLPVTAIVPVRQHAGSDARPLIRAGDRVREGQLIARSQDQASSNIHAPIPGILHSWKETSLPDGTLGLAAVIHLSGSFDILGRKEEHYPWQSSPVSEIFRLLEDRGAVNTVYGGAPLVPQMRALKQEPTRALILRAFDEDPTTMLDTLLWNSFQDHVLIGAAIIAKALEAKTTCILHHDKQWTVASPTSLEQLFPVSDVIPVKAAKKYPGGNIHRIFNILDSLKESIPSNRIVIDPSTALSVYDIIVKNQPIVQQRILVTGPAVQRTSFFTTRIGTTIGDVIEECGGFKSEPGRIIINGLLSGISIHDLDTPITKSVKSVHLLDHDASPDQKTKECIHCGLCLRVCPANLDPMKLAAGIRKNNESRELIESCERCQHCGCCAMVCPSRIPLHHIIREASFMVKESAE</sequence>
<name>A0AAE3JI27_9SPIR</name>
<dbReference type="GO" id="GO:0009055">
    <property type="term" value="F:electron transfer activity"/>
    <property type="evidence" value="ECO:0007669"/>
    <property type="project" value="InterPro"/>
</dbReference>
<dbReference type="InterPro" id="IPR019554">
    <property type="entry name" value="Soluble_ligand-bd"/>
</dbReference>
<evidence type="ECO:0000313" key="5">
    <source>
        <dbReference type="EMBL" id="MCD1654627.1"/>
    </source>
</evidence>
<keyword evidence="3" id="KW-0411">Iron-sulfur</keyword>
<dbReference type="InterPro" id="IPR026902">
    <property type="entry name" value="RnfC_N"/>
</dbReference>
<keyword evidence="1" id="KW-0479">Metal-binding</keyword>
<dbReference type="EMBL" id="JAINWA010000003">
    <property type="protein sequence ID" value="MCD1654627.1"/>
    <property type="molecule type" value="Genomic_DNA"/>
</dbReference>
<comment type="caution">
    <text evidence="5">The sequence shown here is derived from an EMBL/GenBank/DDBJ whole genome shotgun (WGS) entry which is preliminary data.</text>
</comment>
<feature type="domain" description="4Fe-4S ferredoxin-type" evidence="4">
    <location>
        <begin position="392"/>
        <end position="424"/>
    </location>
</feature>